<dbReference type="EMBL" id="JARJCN010000088">
    <property type="protein sequence ID" value="KAJ7075879.1"/>
    <property type="molecule type" value="Genomic_DNA"/>
</dbReference>
<organism evidence="3 4">
    <name type="scientific">Mycena belliarum</name>
    <dbReference type="NCBI Taxonomy" id="1033014"/>
    <lineage>
        <taxon>Eukaryota</taxon>
        <taxon>Fungi</taxon>
        <taxon>Dikarya</taxon>
        <taxon>Basidiomycota</taxon>
        <taxon>Agaricomycotina</taxon>
        <taxon>Agaricomycetes</taxon>
        <taxon>Agaricomycetidae</taxon>
        <taxon>Agaricales</taxon>
        <taxon>Marasmiineae</taxon>
        <taxon>Mycenaceae</taxon>
        <taxon>Mycena</taxon>
    </lineage>
</organism>
<protein>
    <submittedName>
        <fullName evidence="3">Phenylacetyl-CoA ligase</fullName>
    </submittedName>
</protein>
<evidence type="ECO:0000313" key="3">
    <source>
        <dbReference type="EMBL" id="KAJ7075879.1"/>
    </source>
</evidence>
<keyword evidence="3" id="KW-0436">Ligase</keyword>
<dbReference type="GO" id="GO:0016405">
    <property type="term" value="F:CoA-ligase activity"/>
    <property type="evidence" value="ECO:0007669"/>
    <property type="project" value="TreeGrafter"/>
</dbReference>
<accession>A0AAD6TR59</accession>
<dbReference type="Pfam" id="PF13193">
    <property type="entry name" value="AMP-binding_C"/>
    <property type="match status" value="1"/>
</dbReference>
<dbReference type="InterPro" id="IPR020845">
    <property type="entry name" value="AMP-binding_CS"/>
</dbReference>
<dbReference type="InterPro" id="IPR045851">
    <property type="entry name" value="AMP-bd_C_sf"/>
</dbReference>
<dbReference type="PROSITE" id="PS00455">
    <property type="entry name" value="AMP_BINDING"/>
    <property type="match status" value="1"/>
</dbReference>
<dbReference type="InterPro" id="IPR000873">
    <property type="entry name" value="AMP-dep_synth/lig_dom"/>
</dbReference>
<dbReference type="PANTHER" id="PTHR24096:SF422">
    <property type="entry name" value="BCDNA.GH02901"/>
    <property type="match status" value="1"/>
</dbReference>
<keyword evidence="4" id="KW-1185">Reference proteome</keyword>
<evidence type="ECO:0000259" key="1">
    <source>
        <dbReference type="Pfam" id="PF00501"/>
    </source>
</evidence>
<dbReference type="Proteomes" id="UP001222325">
    <property type="component" value="Unassembled WGS sequence"/>
</dbReference>
<dbReference type="InterPro" id="IPR025110">
    <property type="entry name" value="AMP-bd_C"/>
</dbReference>
<evidence type="ECO:0000259" key="2">
    <source>
        <dbReference type="Pfam" id="PF13193"/>
    </source>
</evidence>
<proteinExistence type="predicted"/>
<dbReference type="Pfam" id="PF00501">
    <property type="entry name" value="AMP-binding"/>
    <property type="match status" value="1"/>
</dbReference>
<comment type="caution">
    <text evidence="3">The sequence shown here is derived from an EMBL/GenBank/DDBJ whole genome shotgun (WGS) entry which is preliminary data.</text>
</comment>
<sequence length="592" mass="64712">MGELHFASIGVLPSIPDSLTIPQFQLDLATSTDRPARPSGTSCFIDDLSGKQVYLEEVRERTQGLANALSSLYSIGEDDVVLLFSRNHLDYPIAIWAAHRVGAIVSPANPDFTRQELEYQLKATKAKLLIAHPDVLNVAIPAAQAYGLAPDRILIFDALNNAVSKFVNVDSLVERGLRTSKAFLERRLKRGEGKTKLAFLSFSSGTTGTPKAVAIPHIAVIANVLQLAAHSRINEEYGDWNDRRYRPGDTAIGVLPFYHIYGLVVNLHFLLYCGMSIVIVPKFNFEGMLKSIVRHKITHLMIVPPQAVLLCKHPAVKKYDLSGIRYIMIGAAPLSDEVNERLFKLFPDAHIGQGYGMTETCTVISIWSIERKRGISGSAGQLIPGVVARILKSDGTLGGYGDVGELVVKAPSNALGYFNNPQATQETFVDGFVRTGDEVRVAPDGELRIIDRIKEIMKVRGFQVAPAELEGTLLCVLVSCNKAAGTHHLSRDHPDISDACVVGVPDDYSGEVPLAFVVLTADAAGRAERNPHDLKTIRVSILKHVADLKIGYKHLAGGVEFVDSIPKNPSGKLLRRVLRERAKELKTTKAKL</sequence>
<dbReference type="InterPro" id="IPR042099">
    <property type="entry name" value="ANL_N_sf"/>
</dbReference>
<reference evidence="3" key="1">
    <citation type="submission" date="2023-03" db="EMBL/GenBank/DDBJ databases">
        <title>Massive genome expansion in bonnet fungi (Mycena s.s.) driven by repeated elements and novel gene families across ecological guilds.</title>
        <authorList>
            <consortium name="Lawrence Berkeley National Laboratory"/>
            <person name="Harder C.B."/>
            <person name="Miyauchi S."/>
            <person name="Viragh M."/>
            <person name="Kuo A."/>
            <person name="Thoen E."/>
            <person name="Andreopoulos B."/>
            <person name="Lu D."/>
            <person name="Skrede I."/>
            <person name="Drula E."/>
            <person name="Henrissat B."/>
            <person name="Morin E."/>
            <person name="Kohler A."/>
            <person name="Barry K."/>
            <person name="LaButti K."/>
            <person name="Morin E."/>
            <person name="Salamov A."/>
            <person name="Lipzen A."/>
            <person name="Mereny Z."/>
            <person name="Hegedus B."/>
            <person name="Baldrian P."/>
            <person name="Stursova M."/>
            <person name="Weitz H."/>
            <person name="Taylor A."/>
            <person name="Grigoriev I.V."/>
            <person name="Nagy L.G."/>
            <person name="Martin F."/>
            <person name="Kauserud H."/>
        </authorList>
    </citation>
    <scope>NUCLEOTIDE SEQUENCE</scope>
    <source>
        <strain evidence="3">CBHHK173m</strain>
    </source>
</reference>
<dbReference type="PANTHER" id="PTHR24096">
    <property type="entry name" value="LONG-CHAIN-FATTY-ACID--COA LIGASE"/>
    <property type="match status" value="1"/>
</dbReference>
<dbReference type="Gene3D" id="3.40.50.12780">
    <property type="entry name" value="N-terminal domain of ligase-like"/>
    <property type="match status" value="1"/>
</dbReference>
<feature type="domain" description="AMP-binding enzyme C-terminal" evidence="2">
    <location>
        <begin position="493"/>
        <end position="572"/>
    </location>
</feature>
<dbReference type="AlphaFoldDB" id="A0AAD6TR59"/>
<evidence type="ECO:0000313" key="4">
    <source>
        <dbReference type="Proteomes" id="UP001222325"/>
    </source>
</evidence>
<feature type="domain" description="AMP-dependent synthetase/ligase" evidence="1">
    <location>
        <begin position="43"/>
        <end position="418"/>
    </location>
</feature>
<dbReference type="SUPFAM" id="SSF56801">
    <property type="entry name" value="Acetyl-CoA synthetase-like"/>
    <property type="match status" value="1"/>
</dbReference>
<dbReference type="Gene3D" id="3.30.300.30">
    <property type="match status" value="1"/>
</dbReference>
<name>A0AAD6TR59_9AGAR</name>
<gene>
    <name evidence="3" type="ORF">B0H15DRAFT_893913</name>
</gene>